<protein>
    <recommendedName>
        <fullName evidence="4">Alpha-galactosidase</fullName>
        <ecNumber evidence="4">3.2.1.22</ecNumber>
    </recommendedName>
    <alternativeName>
        <fullName evidence="4">Melibiase</fullName>
    </alternativeName>
</protein>
<evidence type="ECO:0000256" key="5">
    <source>
        <dbReference type="SAM" id="Phobius"/>
    </source>
</evidence>
<dbReference type="InterPro" id="IPR002241">
    <property type="entry name" value="Glyco_hydro_27"/>
</dbReference>
<comment type="similarity">
    <text evidence="1 4">Belongs to the glycosyl hydrolase 27 family.</text>
</comment>
<keyword evidence="5" id="KW-1133">Transmembrane helix</keyword>
<keyword evidence="5" id="KW-0812">Transmembrane</keyword>
<dbReference type="PRINTS" id="PR00740">
    <property type="entry name" value="GLHYDRLASE27"/>
</dbReference>
<dbReference type="Gene3D" id="3.20.20.70">
    <property type="entry name" value="Aldolase class I"/>
    <property type="match status" value="1"/>
</dbReference>
<dbReference type="EC" id="3.2.1.22" evidence="4"/>
<feature type="transmembrane region" description="Helical" evidence="5">
    <location>
        <begin position="355"/>
        <end position="372"/>
    </location>
</feature>
<organism evidence="6 7">
    <name type="scientific">Triparma retinervis</name>
    <dbReference type="NCBI Taxonomy" id="2557542"/>
    <lineage>
        <taxon>Eukaryota</taxon>
        <taxon>Sar</taxon>
        <taxon>Stramenopiles</taxon>
        <taxon>Ochrophyta</taxon>
        <taxon>Bolidophyceae</taxon>
        <taxon>Parmales</taxon>
        <taxon>Triparmaceae</taxon>
        <taxon>Triparma</taxon>
    </lineage>
</organism>
<dbReference type="SUPFAM" id="SSF51445">
    <property type="entry name" value="(Trans)glycosidases"/>
    <property type="match status" value="1"/>
</dbReference>
<name>A0A9W6ZZ00_9STRA</name>
<dbReference type="Proteomes" id="UP001165082">
    <property type="component" value="Unassembled WGS sequence"/>
</dbReference>
<dbReference type="AlphaFoldDB" id="A0A9W6ZZ00"/>
<evidence type="ECO:0000256" key="1">
    <source>
        <dbReference type="ARBA" id="ARBA00009743"/>
    </source>
</evidence>
<evidence type="ECO:0000313" key="6">
    <source>
        <dbReference type="EMBL" id="GMH59700.1"/>
    </source>
</evidence>
<evidence type="ECO:0000313" key="7">
    <source>
        <dbReference type="Proteomes" id="UP001165082"/>
    </source>
</evidence>
<dbReference type="GO" id="GO:0004557">
    <property type="term" value="F:alpha-galactosidase activity"/>
    <property type="evidence" value="ECO:0007669"/>
    <property type="project" value="UniProtKB-EC"/>
</dbReference>
<keyword evidence="5" id="KW-0472">Membrane</keyword>
<reference evidence="6" key="1">
    <citation type="submission" date="2022-07" db="EMBL/GenBank/DDBJ databases">
        <title>Genome analysis of Parmales, a sister group of diatoms, reveals the evolutionary specialization of diatoms from phago-mixotrophs to photoautotrophs.</title>
        <authorList>
            <person name="Ban H."/>
            <person name="Sato S."/>
            <person name="Yoshikawa S."/>
            <person name="Kazumasa Y."/>
            <person name="Nakamura Y."/>
            <person name="Ichinomiya M."/>
            <person name="Saitoh K."/>
            <person name="Sato N."/>
            <person name="Blanc-Mathieu R."/>
            <person name="Endo H."/>
            <person name="Kuwata A."/>
            <person name="Ogata H."/>
        </authorList>
    </citation>
    <scope>NUCLEOTIDE SEQUENCE</scope>
</reference>
<evidence type="ECO:0000256" key="4">
    <source>
        <dbReference type="RuleBase" id="RU361168"/>
    </source>
</evidence>
<keyword evidence="2 4" id="KW-0378">Hydrolase</keyword>
<keyword evidence="3 4" id="KW-0326">Glycosidase</keyword>
<gene>
    <name evidence="6" type="ORF">TrRE_jg3159</name>
</gene>
<dbReference type="PANTHER" id="PTHR11452">
    <property type="entry name" value="ALPHA-GALACTOSIDASE/ALPHA-N-ACETYLGALACTOSAMINIDASE"/>
    <property type="match status" value="1"/>
</dbReference>
<dbReference type="OrthoDB" id="194475at2759"/>
<comment type="caution">
    <text evidence="6">The sequence shown here is derived from an EMBL/GenBank/DDBJ whole genome shotgun (WGS) entry which is preliminary data.</text>
</comment>
<evidence type="ECO:0000256" key="3">
    <source>
        <dbReference type="ARBA" id="ARBA00023295"/>
    </source>
</evidence>
<accession>A0A9W6ZZ00</accession>
<dbReference type="Pfam" id="PF16499">
    <property type="entry name" value="Melibiase_2"/>
    <property type="match status" value="1"/>
</dbReference>
<dbReference type="PANTHER" id="PTHR11452:SF75">
    <property type="entry name" value="ALPHA-GALACTOSIDASE MEL1"/>
    <property type="match status" value="1"/>
</dbReference>
<dbReference type="EMBL" id="BRXZ01001001">
    <property type="protein sequence ID" value="GMH59700.1"/>
    <property type="molecule type" value="Genomic_DNA"/>
</dbReference>
<keyword evidence="4" id="KW-1015">Disulfide bond</keyword>
<keyword evidence="7" id="KW-1185">Reference proteome</keyword>
<dbReference type="GO" id="GO:0005975">
    <property type="term" value="P:carbohydrate metabolic process"/>
    <property type="evidence" value="ECO:0007669"/>
    <property type="project" value="InterPro"/>
</dbReference>
<comment type="catalytic activity">
    <reaction evidence="4">
        <text>Hydrolysis of terminal, non-reducing alpha-D-galactose residues in alpha-D-galactosides, including galactose oligosaccharides, galactomannans and galactolipids.</text>
        <dbReference type="EC" id="3.2.1.22"/>
    </reaction>
</comment>
<evidence type="ECO:0000256" key="2">
    <source>
        <dbReference type="ARBA" id="ARBA00022801"/>
    </source>
</evidence>
<dbReference type="InterPro" id="IPR013785">
    <property type="entry name" value="Aldolase_TIM"/>
</dbReference>
<proteinExistence type="inferred from homology"/>
<dbReference type="InterPro" id="IPR017853">
    <property type="entry name" value="GH"/>
</dbReference>
<sequence>MGVKLGMYTSMGRTTCEGLPASFDHIEEDAHTFAMWGIEFLKVDTCGLTLSQYFWPEPPYKKFHDQLKAVSPSLTFNVCNWGFHAPWKWEFRPDSWRTTMDIFPVWWRILQIVDFSEPLYEYVTHGAYNDWDMLECGVTGTFFNWEWTPALRPLSPVECSSHFALWAFALSPIVIGMDISNTPQQYLDIVTDENVLGLHKGGAAGRRAAEITEGFLFAPSVYFSGKVLGLLGFQDFPTICLVGSCKYYEVWVKPMEEAEAGELAVLFFNRGGTLHNARGFAAFEDISIQQKAIGFSPVDKSCSSVKVRGITGNVTVEERGAVKARSVPTKGTSIAVLSGEGCEFKQPLRRTKLDSNIVFFAFLICCWIIRLMRRRRRRHRNDKRKDD</sequence>